<dbReference type="Gene3D" id="3.30.40.10">
    <property type="entry name" value="Zinc/RING finger domain, C3HC4 (zinc finger)"/>
    <property type="match status" value="1"/>
</dbReference>
<organism evidence="7 8">
    <name type="scientific">Steinernema glaseri</name>
    <dbReference type="NCBI Taxonomy" id="37863"/>
    <lineage>
        <taxon>Eukaryota</taxon>
        <taxon>Metazoa</taxon>
        <taxon>Ecdysozoa</taxon>
        <taxon>Nematoda</taxon>
        <taxon>Chromadorea</taxon>
        <taxon>Rhabditida</taxon>
        <taxon>Tylenchina</taxon>
        <taxon>Panagrolaimomorpha</taxon>
        <taxon>Strongyloidoidea</taxon>
        <taxon>Steinernematidae</taxon>
        <taxon>Steinernema</taxon>
    </lineage>
</organism>
<dbReference type="InterPro" id="IPR001841">
    <property type="entry name" value="Znf_RING"/>
</dbReference>
<dbReference type="PROSITE" id="PS00518">
    <property type="entry name" value="ZF_RING_1"/>
    <property type="match status" value="1"/>
</dbReference>
<dbReference type="AlphaFoldDB" id="A0A1I8A9B0"/>
<evidence type="ECO:0000256" key="2">
    <source>
        <dbReference type="ARBA" id="ARBA00022771"/>
    </source>
</evidence>
<keyword evidence="3" id="KW-0862">Zinc</keyword>
<evidence type="ECO:0000256" key="5">
    <source>
        <dbReference type="SAM" id="Phobius"/>
    </source>
</evidence>
<keyword evidence="5" id="KW-0812">Transmembrane</keyword>
<dbReference type="InterPro" id="IPR027370">
    <property type="entry name" value="Znf-RING_euk"/>
</dbReference>
<evidence type="ECO:0000256" key="1">
    <source>
        <dbReference type="ARBA" id="ARBA00022723"/>
    </source>
</evidence>
<evidence type="ECO:0000313" key="7">
    <source>
        <dbReference type="Proteomes" id="UP000095287"/>
    </source>
</evidence>
<dbReference type="InterPro" id="IPR013083">
    <property type="entry name" value="Znf_RING/FYVE/PHD"/>
</dbReference>
<feature type="domain" description="RING-type" evidence="6">
    <location>
        <begin position="44"/>
        <end position="93"/>
    </location>
</feature>
<reference evidence="8" key="1">
    <citation type="submission" date="2016-11" db="UniProtKB">
        <authorList>
            <consortium name="WormBaseParasite"/>
        </authorList>
    </citation>
    <scope>IDENTIFICATION</scope>
</reference>
<name>A0A1I8A9B0_9BILA</name>
<dbReference type="PROSITE" id="PS50089">
    <property type="entry name" value="ZF_RING_2"/>
    <property type="match status" value="1"/>
</dbReference>
<protein>
    <submittedName>
        <fullName evidence="8">RING-type domain-containing protein</fullName>
    </submittedName>
</protein>
<accession>A0A1I8A9B0</accession>
<keyword evidence="7" id="KW-1185">Reference proteome</keyword>
<dbReference type="SMART" id="SM00184">
    <property type="entry name" value="RING"/>
    <property type="match status" value="1"/>
</dbReference>
<dbReference type="Pfam" id="PF13445">
    <property type="entry name" value="zf-RING_UBOX"/>
    <property type="match status" value="1"/>
</dbReference>
<keyword evidence="2 4" id="KW-0863">Zinc-finger</keyword>
<keyword evidence="5" id="KW-0472">Membrane</keyword>
<proteinExistence type="predicted"/>
<evidence type="ECO:0000256" key="4">
    <source>
        <dbReference type="PROSITE-ProRule" id="PRU00175"/>
    </source>
</evidence>
<sequence>MTGKSFFKCLKGYFTGPKKSKNYPVVELAEDADNLLINSSCLHCPVCYEVFGIAPDVLMCGHSFCSSCVEKLRSDAQYVPSFSSFVYECPFCRHHCTVEDPPIRNFAIEAIIESVSENTHPIHPEEHLVANLRYEDINHMFIQNRRLWRNVTALEDQKRALLIKVDEKERLLRHTIWLFAALFLVLLAKLYHTTRI</sequence>
<evidence type="ECO:0000259" key="6">
    <source>
        <dbReference type="PROSITE" id="PS50089"/>
    </source>
</evidence>
<dbReference type="WBParaSite" id="L893_g3418.t1">
    <property type="protein sequence ID" value="L893_g3418.t1"/>
    <property type="gene ID" value="L893_g3418"/>
</dbReference>
<dbReference type="InterPro" id="IPR017907">
    <property type="entry name" value="Znf_RING_CS"/>
</dbReference>
<feature type="transmembrane region" description="Helical" evidence="5">
    <location>
        <begin position="171"/>
        <end position="191"/>
    </location>
</feature>
<dbReference type="GO" id="GO:0008270">
    <property type="term" value="F:zinc ion binding"/>
    <property type="evidence" value="ECO:0007669"/>
    <property type="project" value="UniProtKB-KW"/>
</dbReference>
<evidence type="ECO:0000256" key="3">
    <source>
        <dbReference type="ARBA" id="ARBA00022833"/>
    </source>
</evidence>
<dbReference type="Proteomes" id="UP000095287">
    <property type="component" value="Unplaced"/>
</dbReference>
<dbReference type="SUPFAM" id="SSF57850">
    <property type="entry name" value="RING/U-box"/>
    <property type="match status" value="1"/>
</dbReference>
<keyword evidence="1" id="KW-0479">Metal-binding</keyword>
<evidence type="ECO:0000313" key="8">
    <source>
        <dbReference type="WBParaSite" id="L893_g3418.t1"/>
    </source>
</evidence>
<keyword evidence="5" id="KW-1133">Transmembrane helix</keyword>